<dbReference type="PANTHER" id="PTHR12875">
    <property type="entry name" value="GOLGI TO ER TRAFFIC PROTEIN 4 HOMOLOG"/>
    <property type="match status" value="1"/>
</dbReference>
<accession>A0A3N4LXE0</accession>
<evidence type="ECO:0000313" key="4">
    <source>
        <dbReference type="Proteomes" id="UP000267821"/>
    </source>
</evidence>
<feature type="compositionally biased region" description="Pro residues" evidence="2">
    <location>
        <begin position="329"/>
        <end position="340"/>
    </location>
</feature>
<sequence length="340" mass="37109">MSQSKVEKTRARLAKRIQEGAYYEAHQQLRVLAQRYLKAENYEAAIDILFSGAQALLQAGQGGSGGDLCALMVEAYVQGRVACDAESKARIFTLMSLIPPEEPSLRKFVKEAGDWSATFSPYPAGDPELHHFVGTLYSLTDDFIRSEPHLLLGTKSSPDTLAALLYRWYTNSLNPPPTPLSPSTPPQPTNPAIYLSRALLPYLLLRNIRDATRVHALFTTSLSTSQLNYASQEVQSATCDAKVFPDLPLVNFLGLLLLACQRGGADLYRSLKAHYAQQLKEVPAWEEPLEQIAEMYFGIRVQRQPNLFDMMGGLFGGGGGGAGGAPQLGAPPQPPSAELD</sequence>
<evidence type="ECO:0000256" key="2">
    <source>
        <dbReference type="SAM" id="MobiDB-lite"/>
    </source>
</evidence>
<feature type="region of interest" description="Disordered" evidence="2">
    <location>
        <begin position="321"/>
        <end position="340"/>
    </location>
</feature>
<proteinExistence type="inferred from homology"/>
<evidence type="ECO:0000256" key="1">
    <source>
        <dbReference type="ARBA" id="ARBA00005351"/>
    </source>
</evidence>
<organism evidence="3 4">
    <name type="scientific">Terfezia boudieri ATCC MYA-4762</name>
    <dbReference type="NCBI Taxonomy" id="1051890"/>
    <lineage>
        <taxon>Eukaryota</taxon>
        <taxon>Fungi</taxon>
        <taxon>Dikarya</taxon>
        <taxon>Ascomycota</taxon>
        <taxon>Pezizomycotina</taxon>
        <taxon>Pezizomycetes</taxon>
        <taxon>Pezizales</taxon>
        <taxon>Pezizaceae</taxon>
        <taxon>Terfezia</taxon>
    </lineage>
</organism>
<dbReference type="GO" id="GO:0045048">
    <property type="term" value="P:protein insertion into ER membrane"/>
    <property type="evidence" value="ECO:0007669"/>
    <property type="project" value="InterPro"/>
</dbReference>
<dbReference type="Proteomes" id="UP000267821">
    <property type="component" value="Unassembled WGS sequence"/>
</dbReference>
<dbReference type="FunCoup" id="A0A3N4LXE0">
    <property type="interactions" value="383"/>
</dbReference>
<comment type="similarity">
    <text evidence="1">Belongs to the GET4 family.</text>
</comment>
<evidence type="ECO:0000313" key="3">
    <source>
        <dbReference type="EMBL" id="RPB25341.1"/>
    </source>
</evidence>
<gene>
    <name evidence="3" type="ORF">L211DRAFT_836674</name>
</gene>
<dbReference type="InterPro" id="IPR011990">
    <property type="entry name" value="TPR-like_helical_dom_sf"/>
</dbReference>
<dbReference type="Gene3D" id="1.25.40.10">
    <property type="entry name" value="Tetratricopeptide repeat domain"/>
    <property type="match status" value="1"/>
</dbReference>
<reference evidence="3 4" key="1">
    <citation type="journal article" date="2018" name="Nat. Ecol. Evol.">
        <title>Pezizomycetes genomes reveal the molecular basis of ectomycorrhizal truffle lifestyle.</title>
        <authorList>
            <person name="Murat C."/>
            <person name="Payen T."/>
            <person name="Noel B."/>
            <person name="Kuo A."/>
            <person name="Morin E."/>
            <person name="Chen J."/>
            <person name="Kohler A."/>
            <person name="Krizsan K."/>
            <person name="Balestrini R."/>
            <person name="Da Silva C."/>
            <person name="Montanini B."/>
            <person name="Hainaut M."/>
            <person name="Levati E."/>
            <person name="Barry K.W."/>
            <person name="Belfiori B."/>
            <person name="Cichocki N."/>
            <person name="Clum A."/>
            <person name="Dockter R.B."/>
            <person name="Fauchery L."/>
            <person name="Guy J."/>
            <person name="Iotti M."/>
            <person name="Le Tacon F."/>
            <person name="Lindquist E.A."/>
            <person name="Lipzen A."/>
            <person name="Malagnac F."/>
            <person name="Mello A."/>
            <person name="Molinier V."/>
            <person name="Miyauchi S."/>
            <person name="Poulain J."/>
            <person name="Riccioni C."/>
            <person name="Rubini A."/>
            <person name="Sitrit Y."/>
            <person name="Splivallo R."/>
            <person name="Traeger S."/>
            <person name="Wang M."/>
            <person name="Zifcakova L."/>
            <person name="Wipf D."/>
            <person name="Zambonelli A."/>
            <person name="Paolocci F."/>
            <person name="Nowrousian M."/>
            <person name="Ottonello S."/>
            <person name="Baldrian P."/>
            <person name="Spatafora J.W."/>
            <person name="Henrissat B."/>
            <person name="Nagy L.G."/>
            <person name="Aury J.M."/>
            <person name="Wincker P."/>
            <person name="Grigoriev I.V."/>
            <person name="Bonfante P."/>
            <person name="Martin F.M."/>
        </authorList>
    </citation>
    <scope>NUCLEOTIDE SEQUENCE [LARGE SCALE GENOMIC DNA]</scope>
    <source>
        <strain evidence="3 4">ATCC MYA-4762</strain>
    </source>
</reference>
<dbReference type="InParanoid" id="A0A3N4LXE0"/>
<name>A0A3N4LXE0_9PEZI</name>
<dbReference type="PANTHER" id="PTHR12875:SF0">
    <property type="entry name" value="GOLGI TO ER TRAFFIC PROTEIN 4 HOMOLOG"/>
    <property type="match status" value="1"/>
</dbReference>
<dbReference type="STRING" id="1051890.A0A3N4LXE0"/>
<keyword evidence="4" id="KW-1185">Reference proteome</keyword>
<protein>
    <submittedName>
        <fullName evidence="3">DUF410-domain-containing protein</fullName>
    </submittedName>
</protein>
<dbReference type="GO" id="GO:0072380">
    <property type="term" value="C:TRC complex"/>
    <property type="evidence" value="ECO:0007669"/>
    <property type="project" value="TreeGrafter"/>
</dbReference>
<dbReference type="AlphaFoldDB" id="A0A3N4LXE0"/>
<dbReference type="InterPro" id="IPR007317">
    <property type="entry name" value="GET4"/>
</dbReference>
<dbReference type="EMBL" id="ML121538">
    <property type="protein sequence ID" value="RPB25341.1"/>
    <property type="molecule type" value="Genomic_DNA"/>
</dbReference>
<dbReference type="Pfam" id="PF04190">
    <property type="entry name" value="GET4"/>
    <property type="match status" value="1"/>
</dbReference>
<dbReference type="OrthoDB" id="10252405at2759"/>